<dbReference type="InterPro" id="IPR027417">
    <property type="entry name" value="P-loop_NTPase"/>
</dbReference>
<dbReference type="SUPFAM" id="SSF52540">
    <property type="entry name" value="P-loop containing nucleoside triphosphate hydrolases"/>
    <property type="match status" value="1"/>
</dbReference>
<dbReference type="Gene3D" id="3.40.50.300">
    <property type="entry name" value="P-loop containing nucleotide triphosphate hydrolases"/>
    <property type="match status" value="1"/>
</dbReference>
<name>A0ABN9SMH2_9DINO</name>
<dbReference type="EMBL" id="CAUYUJ010012002">
    <property type="protein sequence ID" value="CAK0833040.1"/>
    <property type="molecule type" value="Genomic_DNA"/>
</dbReference>
<reference evidence="2" key="1">
    <citation type="submission" date="2023-10" db="EMBL/GenBank/DDBJ databases">
        <authorList>
            <person name="Chen Y."/>
            <person name="Shah S."/>
            <person name="Dougan E. K."/>
            <person name="Thang M."/>
            <person name="Chan C."/>
        </authorList>
    </citation>
    <scope>NUCLEOTIDE SEQUENCE [LARGE SCALE GENOMIC DNA]</scope>
</reference>
<proteinExistence type="predicted"/>
<accession>A0ABN9SMH2</accession>
<organism evidence="2 3">
    <name type="scientific">Prorocentrum cordatum</name>
    <dbReference type="NCBI Taxonomy" id="2364126"/>
    <lineage>
        <taxon>Eukaryota</taxon>
        <taxon>Sar</taxon>
        <taxon>Alveolata</taxon>
        <taxon>Dinophyceae</taxon>
        <taxon>Prorocentrales</taxon>
        <taxon>Prorocentraceae</taxon>
        <taxon>Prorocentrum</taxon>
    </lineage>
</organism>
<protein>
    <submittedName>
        <fullName evidence="2">Uncharacterized protein</fullName>
    </submittedName>
</protein>
<comment type="caution">
    <text evidence="2">The sequence shown here is derived from an EMBL/GenBank/DDBJ whole genome shotgun (WGS) entry which is preliminary data.</text>
</comment>
<keyword evidence="3" id="KW-1185">Reference proteome</keyword>
<sequence length="236" mass="25301">MMESQLDTAGIPSRICAGATPGHRGKRIGPQSKRDPEQHRSSSARRSPRAPCHGERCLAMEPTRAAEADAQSETLAGSDLAGVRSLRDAARAGAGVYWDFAASAARRGRSWQERAPEEVRLELSRDCTEEELQACRAECRIDEVGPAPDGVSPEVLIIIGPSGAGKSMALPKAAELFGLDLSGFAHVDGDDMRSCHGAWKALVVGDEENGYLDAYDIYVSNKIATRTLRKSIPKSA</sequence>
<evidence type="ECO:0000256" key="1">
    <source>
        <dbReference type="SAM" id="MobiDB-lite"/>
    </source>
</evidence>
<evidence type="ECO:0000313" key="2">
    <source>
        <dbReference type="EMBL" id="CAK0833040.1"/>
    </source>
</evidence>
<evidence type="ECO:0000313" key="3">
    <source>
        <dbReference type="Proteomes" id="UP001189429"/>
    </source>
</evidence>
<dbReference type="Proteomes" id="UP001189429">
    <property type="component" value="Unassembled WGS sequence"/>
</dbReference>
<gene>
    <name evidence="2" type="ORF">PCOR1329_LOCUS30870</name>
</gene>
<feature type="region of interest" description="Disordered" evidence="1">
    <location>
        <begin position="1"/>
        <end position="53"/>
    </location>
</feature>